<evidence type="ECO:0000256" key="2">
    <source>
        <dbReference type="ARBA" id="ARBA00037999"/>
    </source>
</evidence>
<dbReference type="OrthoDB" id="9804264at2"/>
<organism evidence="6 7">
    <name type="scientific">Paraburkholderia dinghuensis</name>
    <dbReference type="NCBI Taxonomy" id="2305225"/>
    <lineage>
        <taxon>Bacteria</taxon>
        <taxon>Pseudomonadati</taxon>
        <taxon>Pseudomonadota</taxon>
        <taxon>Betaproteobacteria</taxon>
        <taxon>Burkholderiales</taxon>
        <taxon>Burkholderiaceae</taxon>
        <taxon>Paraburkholderia</taxon>
    </lineage>
</organism>
<keyword evidence="6" id="KW-0032">Aminotransferase</keyword>
<comment type="caution">
    <text evidence="6">The sequence shown here is derived from an EMBL/GenBank/DDBJ whole genome shotgun (WGS) entry which is preliminary data.</text>
</comment>
<evidence type="ECO:0000256" key="4">
    <source>
        <dbReference type="PIRSR" id="PIRSR000390-2"/>
    </source>
</evidence>
<dbReference type="AlphaFoldDB" id="A0A3N6PUE2"/>
<dbReference type="GO" id="GO:0000271">
    <property type="term" value="P:polysaccharide biosynthetic process"/>
    <property type="evidence" value="ECO:0007669"/>
    <property type="project" value="TreeGrafter"/>
</dbReference>
<dbReference type="InterPro" id="IPR015424">
    <property type="entry name" value="PyrdxlP-dep_Trfase"/>
</dbReference>
<feature type="active site" description="Proton acceptor" evidence="3">
    <location>
        <position position="186"/>
    </location>
</feature>
<dbReference type="PANTHER" id="PTHR30244:SF36">
    <property type="entry name" value="3-OXO-GLUCOSE-6-PHOSPHATE:GLUTAMATE AMINOTRANSFERASE"/>
    <property type="match status" value="1"/>
</dbReference>
<dbReference type="PIRSF" id="PIRSF000390">
    <property type="entry name" value="PLP_StrS"/>
    <property type="match status" value="1"/>
</dbReference>
<dbReference type="Gene3D" id="3.40.640.10">
    <property type="entry name" value="Type I PLP-dependent aspartate aminotransferase-like (Major domain)"/>
    <property type="match status" value="1"/>
</dbReference>
<sequence length="373" mass="40160">MPIDFLNLKQVNAPYEADIRDAIGRVIESGWYVLGEETRAFEQAFADYCGVAHCVGVANGLDALHLILRAYGIGAGDEVIVPANTFIATWLAVSQVGARIVPVEPDERTANIDPARIEAAVTSRTRAIVPVHLYGQPADIAAIEAIAQRHGLRVIEDAAQAHGATWRGRRTGSLGDAAGFSFYPGKNLGALGDGGAITTNDAVLAQTLRKLRNYGSSVKYRHDLAGQNSRLDDIQSAILRVKLRHLDADNARRAALAAVYLNGLAGVPVGLPHVLDDAMPVWHLFVIRTGARAALQAHLASQGIATQIHYPTPNHRQAAYAAEAWPDLPITDKLQSEVLSLPFAPYMTEETVLTVCASIREFFARCGHDGTRA</sequence>
<evidence type="ECO:0000256" key="1">
    <source>
        <dbReference type="ARBA" id="ARBA00022898"/>
    </source>
</evidence>
<dbReference type="Gene3D" id="3.90.1150.10">
    <property type="entry name" value="Aspartate Aminotransferase, domain 1"/>
    <property type="match status" value="1"/>
</dbReference>
<accession>A0A3N6PUE2</accession>
<dbReference type="SUPFAM" id="SSF53383">
    <property type="entry name" value="PLP-dependent transferases"/>
    <property type="match status" value="1"/>
</dbReference>
<dbReference type="CDD" id="cd00616">
    <property type="entry name" value="AHBA_syn"/>
    <property type="match status" value="1"/>
</dbReference>
<evidence type="ECO:0000313" key="7">
    <source>
        <dbReference type="Proteomes" id="UP000272778"/>
    </source>
</evidence>
<feature type="modified residue" description="N6-(pyridoxal phosphate)lysine" evidence="4">
    <location>
        <position position="186"/>
    </location>
</feature>
<dbReference type="GO" id="GO:0030170">
    <property type="term" value="F:pyridoxal phosphate binding"/>
    <property type="evidence" value="ECO:0007669"/>
    <property type="project" value="UniProtKB-ARBA"/>
</dbReference>
<evidence type="ECO:0000256" key="5">
    <source>
        <dbReference type="RuleBase" id="RU004508"/>
    </source>
</evidence>
<comment type="similarity">
    <text evidence="2 5">Belongs to the DegT/DnrJ/EryC1 family.</text>
</comment>
<dbReference type="GO" id="GO:0008483">
    <property type="term" value="F:transaminase activity"/>
    <property type="evidence" value="ECO:0007669"/>
    <property type="project" value="UniProtKB-KW"/>
</dbReference>
<dbReference type="RefSeq" id="WP_124151688.1">
    <property type="nucleotide sequence ID" value="NZ_RQIS01000009.1"/>
</dbReference>
<name>A0A3N6PUE2_9BURK</name>
<keyword evidence="7" id="KW-1185">Reference proteome</keyword>
<keyword evidence="6" id="KW-0808">Transferase</keyword>
<dbReference type="EMBL" id="RQIS01000009">
    <property type="protein sequence ID" value="RQH05760.1"/>
    <property type="molecule type" value="Genomic_DNA"/>
</dbReference>
<dbReference type="Pfam" id="PF01041">
    <property type="entry name" value="DegT_DnrJ_EryC1"/>
    <property type="match status" value="1"/>
</dbReference>
<proteinExistence type="inferred from homology"/>
<dbReference type="InterPro" id="IPR015422">
    <property type="entry name" value="PyrdxlP-dep_Trfase_small"/>
</dbReference>
<dbReference type="PANTHER" id="PTHR30244">
    <property type="entry name" value="TRANSAMINASE"/>
    <property type="match status" value="1"/>
</dbReference>
<dbReference type="InterPro" id="IPR015421">
    <property type="entry name" value="PyrdxlP-dep_Trfase_major"/>
</dbReference>
<protein>
    <submittedName>
        <fullName evidence="6">DegT/DnrJ/EryC1/StrS family aminotransferase</fullName>
    </submittedName>
</protein>
<reference evidence="6 7" key="1">
    <citation type="submission" date="2018-11" db="EMBL/GenBank/DDBJ databases">
        <title>Paraburkholderia sp. DHOA04, isolated from soil.</title>
        <authorList>
            <person name="Gao Z.-H."/>
            <person name="Qiu L.-H."/>
            <person name="Fu J.-C."/>
        </authorList>
    </citation>
    <scope>NUCLEOTIDE SEQUENCE [LARGE SCALE GENOMIC DNA]</scope>
    <source>
        <strain evidence="6 7">DHOA04</strain>
    </source>
</reference>
<gene>
    <name evidence="6" type="ORF">D1Y85_14180</name>
</gene>
<dbReference type="Proteomes" id="UP000272778">
    <property type="component" value="Unassembled WGS sequence"/>
</dbReference>
<keyword evidence="1 4" id="KW-0663">Pyridoxal phosphate</keyword>
<evidence type="ECO:0000313" key="6">
    <source>
        <dbReference type="EMBL" id="RQH05760.1"/>
    </source>
</evidence>
<dbReference type="FunFam" id="3.40.640.10:FF:000089">
    <property type="entry name" value="Aminotransferase, DegT/DnrJ/EryC1/StrS family"/>
    <property type="match status" value="1"/>
</dbReference>
<evidence type="ECO:0000256" key="3">
    <source>
        <dbReference type="PIRSR" id="PIRSR000390-1"/>
    </source>
</evidence>
<dbReference type="InterPro" id="IPR000653">
    <property type="entry name" value="DegT/StrS_aminotransferase"/>
</dbReference>